<accession>A0AAD2FQW1</accession>
<evidence type="ECO:0000313" key="1">
    <source>
        <dbReference type="EMBL" id="CAJ1949147.1"/>
    </source>
</evidence>
<dbReference type="EMBL" id="CAKOGP040001758">
    <property type="protein sequence ID" value="CAJ1949147.1"/>
    <property type="molecule type" value="Genomic_DNA"/>
</dbReference>
<dbReference type="AlphaFoldDB" id="A0AAD2FQW1"/>
<organism evidence="1 2">
    <name type="scientific">Cylindrotheca closterium</name>
    <dbReference type="NCBI Taxonomy" id="2856"/>
    <lineage>
        <taxon>Eukaryota</taxon>
        <taxon>Sar</taxon>
        <taxon>Stramenopiles</taxon>
        <taxon>Ochrophyta</taxon>
        <taxon>Bacillariophyta</taxon>
        <taxon>Bacillariophyceae</taxon>
        <taxon>Bacillariophycidae</taxon>
        <taxon>Bacillariales</taxon>
        <taxon>Bacillariaceae</taxon>
        <taxon>Cylindrotheca</taxon>
    </lineage>
</organism>
<gene>
    <name evidence="1" type="ORF">CYCCA115_LOCUS11949</name>
</gene>
<comment type="caution">
    <text evidence="1">The sequence shown here is derived from an EMBL/GenBank/DDBJ whole genome shotgun (WGS) entry which is preliminary data.</text>
</comment>
<name>A0AAD2FQW1_9STRA</name>
<protein>
    <submittedName>
        <fullName evidence="1">Uncharacterized protein</fullName>
    </submittedName>
</protein>
<proteinExistence type="predicted"/>
<sequence>MCMLMTPTTKRSIDTINVTDDEESLRCRKRQRQSIARNVIFAEQSPRTIEFEKIDCDSKANVWYSKEDFQLFQFERILSVQCLQRVVAGDKTPLDPEVVCFRGLEPYRSEQRREKFLLRRQNHVSTILEEQDRQVAEGVEEPEAFRAIVEAETHNSLKIAQYQALVDQHESGLKKIVQKNKVQTTITSTNDNNNNNNNAPIIEDNSPVLAPSQQTVAIRAA</sequence>
<dbReference type="Proteomes" id="UP001295423">
    <property type="component" value="Unassembled WGS sequence"/>
</dbReference>
<reference evidence="1" key="1">
    <citation type="submission" date="2023-08" db="EMBL/GenBank/DDBJ databases">
        <authorList>
            <person name="Audoor S."/>
            <person name="Bilcke G."/>
        </authorList>
    </citation>
    <scope>NUCLEOTIDE SEQUENCE</scope>
</reference>
<evidence type="ECO:0000313" key="2">
    <source>
        <dbReference type="Proteomes" id="UP001295423"/>
    </source>
</evidence>
<keyword evidence="2" id="KW-1185">Reference proteome</keyword>